<evidence type="ECO:0000256" key="1">
    <source>
        <dbReference type="SAM" id="Phobius"/>
    </source>
</evidence>
<dbReference type="AlphaFoldDB" id="A0A7W6RXE2"/>
<accession>A0A7W6RXE2</accession>
<keyword evidence="1" id="KW-0472">Membrane</keyword>
<name>A0A7W6RXE2_9PROT</name>
<organism evidence="2 3">
    <name type="scientific">Roseospira goensis</name>
    <dbReference type="NCBI Taxonomy" id="391922"/>
    <lineage>
        <taxon>Bacteria</taxon>
        <taxon>Pseudomonadati</taxon>
        <taxon>Pseudomonadota</taxon>
        <taxon>Alphaproteobacteria</taxon>
        <taxon>Rhodospirillales</taxon>
        <taxon>Rhodospirillaceae</taxon>
        <taxon>Roseospira</taxon>
    </lineage>
</organism>
<gene>
    <name evidence="2" type="ORF">GGD88_000692</name>
</gene>
<sequence length="142" mass="14747">MRVLTAIDGIEASLERQARHYLVHACGLSQAQADAMAAEAARAVVVARPARDRADAGAAVIQVARGLAADATAPDVDGTLMPTADGRSMRVQPLDPVTLAELGTRSRRGGRRLARALPGRVSVAWGAAALLTTLLALPRPPL</sequence>
<evidence type="ECO:0000313" key="2">
    <source>
        <dbReference type="EMBL" id="MBB4284978.1"/>
    </source>
</evidence>
<dbReference type="Proteomes" id="UP000555728">
    <property type="component" value="Unassembled WGS sequence"/>
</dbReference>
<dbReference type="RefSeq" id="WP_184431736.1">
    <property type="nucleotide sequence ID" value="NZ_JACIGI010000004.1"/>
</dbReference>
<protein>
    <submittedName>
        <fullName evidence="2">Uncharacterized protein</fullName>
    </submittedName>
</protein>
<evidence type="ECO:0000313" key="3">
    <source>
        <dbReference type="Proteomes" id="UP000555728"/>
    </source>
</evidence>
<keyword evidence="1" id="KW-0812">Transmembrane</keyword>
<proteinExistence type="predicted"/>
<dbReference type="EMBL" id="JACIGI010000004">
    <property type="protein sequence ID" value="MBB4284978.1"/>
    <property type="molecule type" value="Genomic_DNA"/>
</dbReference>
<feature type="transmembrane region" description="Helical" evidence="1">
    <location>
        <begin position="117"/>
        <end position="137"/>
    </location>
</feature>
<comment type="caution">
    <text evidence="2">The sequence shown here is derived from an EMBL/GenBank/DDBJ whole genome shotgun (WGS) entry which is preliminary data.</text>
</comment>
<keyword evidence="3" id="KW-1185">Reference proteome</keyword>
<reference evidence="2 3" key="1">
    <citation type="submission" date="2020-08" db="EMBL/GenBank/DDBJ databases">
        <title>Genome sequencing of Purple Non-Sulfur Bacteria from various extreme environments.</title>
        <authorList>
            <person name="Mayer M."/>
        </authorList>
    </citation>
    <scope>NUCLEOTIDE SEQUENCE [LARGE SCALE GENOMIC DNA]</scope>
    <source>
        <strain evidence="2 3">JA135</strain>
    </source>
</reference>
<keyword evidence="1" id="KW-1133">Transmembrane helix</keyword>